<accession>A0A2K3KD90</accession>
<dbReference type="EMBL" id="ASHM01163531">
    <property type="protein sequence ID" value="PNX64267.1"/>
    <property type="molecule type" value="Genomic_DNA"/>
</dbReference>
<evidence type="ECO:0000313" key="1">
    <source>
        <dbReference type="EMBL" id="PNX64267.1"/>
    </source>
</evidence>
<dbReference type="Proteomes" id="UP000236291">
    <property type="component" value="Unassembled WGS sequence"/>
</dbReference>
<organism evidence="1 2">
    <name type="scientific">Trifolium pratense</name>
    <name type="common">Red clover</name>
    <dbReference type="NCBI Taxonomy" id="57577"/>
    <lineage>
        <taxon>Eukaryota</taxon>
        <taxon>Viridiplantae</taxon>
        <taxon>Streptophyta</taxon>
        <taxon>Embryophyta</taxon>
        <taxon>Tracheophyta</taxon>
        <taxon>Spermatophyta</taxon>
        <taxon>Magnoliopsida</taxon>
        <taxon>eudicotyledons</taxon>
        <taxon>Gunneridae</taxon>
        <taxon>Pentapetalae</taxon>
        <taxon>rosids</taxon>
        <taxon>fabids</taxon>
        <taxon>Fabales</taxon>
        <taxon>Fabaceae</taxon>
        <taxon>Papilionoideae</taxon>
        <taxon>50 kb inversion clade</taxon>
        <taxon>NPAAA clade</taxon>
        <taxon>Hologalegina</taxon>
        <taxon>IRL clade</taxon>
        <taxon>Trifolieae</taxon>
        <taxon>Trifolium</taxon>
    </lineage>
</organism>
<reference evidence="1 2" key="1">
    <citation type="journal article" date="2014" name="Am. J. Bot.">
        <title>Genome assembly and annotation for red clover (Trifolium pratense; Fabaceae).</title>
        <authorList>
            <person name="Istvanek J."/>
            <person name="Jaros M."/>
            <person name="Krenek A."/>
            <person name="Repkova J."/>
        </authorList>
    </citation>
    <scope>NUCLEOTIDE SEQUENCE [LARGE SCALE GENOMIC DNA]</scope>
    <source>
        <strain evidence="2">cv. Tatra</strain>
        <tissue evidence="1">Young leaves</tissue>
    </source>
</reference>
<comment type="caution">
    <text evidence="1">The sequence shown here is derived from an EMBL/GenBank/DDBJ whole genome shotgun (WGS) entry which is preliminary data.</text>
</comment>
<protein>
    <submittedName>
        <fullName evidence="1">Cysteine-rich receptor-like protein kinase</fullName>
    </submittedName>
</protein>
<keyword evidence="1" id="KW-0808">Transferase</keyword>
<reference evidence="1 2" key="2">
    <citation type="journal article" date="2017" name="Front. Plant Sci.">
        <title>Gene Classification and Mining of Molecular Markers Useful in Red Clover (Trifolium pratense) Breeding.</title>
        <authorList>
            <person name="Istvanek J."/>
            <person name="Dluhosova J."/>
            <person name="Dluhos P."/>
            <person name="Patkova L."/>
            <person name="Nedelnik J."/>
            <person name="Repkova J."/>
        </authorList>
    </citation>
    <scope>NUCLEOTIDE SEQUENCE [LARGE SCALE GENOMIC DNA]</scope>
    <source>
        <strain evidence="2">cv. Tatra</strain>
        <tissue evidence="1">Young leaves</tissue>
    </source>
</reference>
<name>A0A2K3KD90_TRIPR</name>
<keyword evidence="1" id="KW-0418">Kinase</keyword>
<dbReference type="GO" id="GO:0016301">
    <property type="term" value="F:kinase activity"/>
    <property type="evidence" value="ECO:0007669"/>
    <property type="project" value="UniProtKB-KW"/>
</dbReference>
<dbReference type="AlphaFoldDB" id="A0A2K3KD90"/>
<feature type="non-terminal residue" evidence="1">
    <location>
        <position position="1"/>
    </location>
</feature>
<proteinExistence type="predicted"/>
<keyword evidence="1" id="KW-0675">Receptor</keyword>
<gene>
    <name evidence="1" type="ORF">L195_g062032</name>
</gene>
<sequence>VLAARLAKVMDSIVASTQSAFLKDRYLVDGVMVVNEIVDLAKKTGKIWL</sequence>
<evidence type="ECO:0000313" key="2">
    <source>
        <dbReference type="Proteomes" id="UP000236291"/>
    </source>
</evidence>